<dbReference type="SMART" id="SM00028">
    <property type="entry name" value="TPR"/>
    <property type="match status" value="2"/>
</dbReference>
<name>A0A841IV36_9SPHN</name>
<dbReference type="InterPro" id="IPR011990">
    <property type="entry name" value="TPR-like_helical_dom_sf"/>
</dbReference>
<gene>
    <name evidence="3" type="ORF">FHS92_000244</name>
</gene>
<dbReference type="Pfam" id="PF13432">
    <property type="entry name" value="TPR_16"/>
    <property type="match status" value="1"/>
</dbReference>
<sequence length="193" mass="20253">MTNERFSAGGTGKRDMWETIMRFTPATLALAALLATVSSVGVSQRPDSQITPLSLEWLAKGNAARAAGSLQEANDAYESALAVDPRNRKAFIALAEVARLQGLQGKALRLYDGALTLDPADMDALGGTVQALAEKGAIAKAREALSKVKTLCRGPCPQVAQLETMIDKRAAPQAALSAKDVTPAPTVVPTQQP</sequence>
<organism evidence="3 4">
    <name type="scientific">Sphingobium subterraneum</name>
    <dbReference type="NCBI Taxonomy" id="627688"/>
    <lineage>
        <taxon>Bacteria</taxon>
        <taxon>Pseudomonadati</taxon>
        <taxon>Pseudomonadota</taxon>
        <taxon>Alphaproteobacteria</taxon>
        <taxon>Sphingomonadales</taxon>
        <taxon>Sphingomonadaceae</taxon>
        <taxon>Sphingobium</taxon>
    </lineage>
</organism>
<dbReference type="SUPFAM" id="SSF48452">
    <property type="entry name" value="TPR-like"/>
    <property type="match status" value="1"/>
</dbReference>
<dbReference type="Gene3D" id="1.25.40.10">
    <property type="entry name" value="Tetratricopeptide repeat domain"/>
    <property type="match status" value="1"/>
</dbReference>
<dbReference type="EMBL" id="JACIJP010000001">
    <property type="protein sequence ID" value="MBB6122537.1"/>
    <property type="molecule type" value="Genomic_DNA"/>
</dbReference>
<feature type="repeat" description="TPR" evidence="1">
    <location>
        <begin position="54"/>
        <end position="87"/>
    </location>
</feature>
<proteinExistence type="predicted"/>
<keyword evidence="1" id="KW-0802">TPR repeat</keyword>
<keyword evidence="4" id="KW-1185">Reference proteome</keyword>
<comment type="caution">
    <text evidence="3">The sequence shown here is derived from an EMBL/GenBank/DDBJ whole genome shotgun (WGS) entry which is preliminary data.</text>
</comment>
<accession>A0A841IV36</accession>
<evidence type="ECO:0000313" key="4">
    <source>
        <dbReference type="Proteomes" id="UP000552700"/>
    </source>
</evidence>
<evidence type="ECO:0000313" key="3">
    <source>
        <dbReference type="EMBL" id="MBB6122537.1"/>
    </source>
</evidence>
<dbReference type="PROSITE" id="PS50005">
    <property type="entry name" value="TPR"/>
    <property type="match status" value="1"/>
</dbReference>
<evidence type="ECO:0000256" key="1">
    <source>
        <dbReference type="PROSITE-ProRule" id="PRU00339"/>
    </source>
</evidence>
<dbReference type="AlphaFoldDB" id="A0A841IV36"/>
<feature type="region of interest" description="Disordered" evidence="2">
    <location>
        <begin position="173"/>
        <end position="193"/>
    </location>
</feature>
<dbReference type="InterPro" id="IPR019734">
    <property type="entry name" value="TPR_rpt"/>
</dbReference>
<reference evidence="3 4" key="1">
    <citation type="submission" date="2020-08" db="EMBL/GenBank/DDBJ databases">
        <title>Genomic Encyclopedia of Type Strains, Phase IV (KMG-IV): sequencing the most valuable type-strain genomes for metagenomic binning, comparative biology and taxonomic classification.</title>
        <authorList>
            <person name="Goeker M."/>
        </authorList>
    </citation>
    <scope>NUCLEOTIDE SEQUENCE [LARGE SCALE GENOMIC DNA]</scope>
    <source>
        <strain evidence="3 4">DSM 102255</strain>
    </source>
</reference>
<evidence type="ECO:0000256" key="2">
    <source>
        <dbReference type="SAM" id="MobiDB-lite"/>
    </source>
</evidence>
<feature type="compositionally biased region" description="Low complexity" evidence="2">
    <location>
        <begin position="181"/>
        <end position="193"/>
    </location>
</feature>
<protein>
    <submittedName>
        <fullName evidence="3">Tetratricopeptide (TPR) repeat protein</fullName>
    </submittedName>
</protein>
<dbReference type="Proteomes" id="UP000552700">
    <property type="component" value="Unassembled WGS sequence"/>
</dbReference>